<dbReference type="Pfam" id="PF08327">
    <property type="entry name" value="AHSA1"/>
    <property type="match status" value="1"/>
</dbReference>
<gene>
    <name evidence="3" type="ORF">FVP33_13430</name>
</gene>
<feature type="domain" description="Activator of Hsp90 ATPase homologue 1/2-like C-terminal" evidence="2">
    <location>
        <begin position="12"/>
        <end position="142"/>
    </location>
</feature>
<dbReference type="Proteomes" id="UP000321379">
    <property type="component" value="Unassembled WGS sequence"/>
</dbReference>
<accession>A0A5C8ULH5</accession>
<organism evidence="3 4">
    <name type="scientific">Lacisediminihabitans profunda</name>
    <dbReference type="NCBI Taxonomy" id="2594790"/>
    <lineage>
        <taxon>Bacteria</taxon>
        <taxon>Bacillati</taxon>
        <taxon>Actinomycetota</taxon>
        <taxon>Actinomycetes</taxon>
        <taxon>Micrococcales</taxon>
        <taxon>Microbacteriaceae</taxon>
        <taxon>Lacisediminihabitans</taxon>
    </lineage>
</organism>
<sequence>MTDGITITRTFAAPRDLVYSMWTLPEHFAVWFGTDAVEIPLDSVAMNVTVGGEWRATMNLPDGNSINWVGEYVEVEPPSRLAFTMTDNPSNPAREPVTVTLVEVDGGTEMTLTQNGGNLTEEQYAQTIVGYNAFFDVMERLLAERV</sequence>
<dbReference type="Gene3D" id="3.30.530.20">
    <property type="match status" value="1"/>
</dbReference>
<evidence type="ECO:0000313" key="4">
    <source>
        <dbReference type="Proteomes" id="UP000321379"/>
    </source>
</evidence>
<keyword evidence="4" id="KW-1185">Reference proteome</keyword>
<comment type="similarity">
    <text evidence="1">Belongs to the AHA1 family.</text>
</comment>
<dbReference type="EMBL" id="VRMG01000009">
    <property type="protein sequence ID" value="TXN29182.1"/>
    <property type="molecule type" value="Genomic_DNA"/>
</dbReference>
<dbReference type="AlphaFoldDB" id="A0A5C8ULH5"/>
<protein>
    <submittedName>
        <fullName evidence="3">SRPBCC domain-containing protein</fullName>
    </submittedName>
</protein>
<reference evidence="3 4" key="1">
    <citation type="submission" date="2019-08" db="EMBL/GenBank/DDBJ databases">
        <title>Bacterial whole genome sequence for Glaciihabitans sp. CHu50b-6-2.</title>
        <authorList>
            <person name="Jin L."/>
        </authorList>
    </citation>
    <scope>NUCLEOTIDE SEQUENCE [LARGE SCALE GENOMIC DNA]</scope>
    <source>
        <strain evidence="3 4">CHu50b-6-2</strain>
    </source>
</reference>
<dbReference type="InterPro" id="IPR023393">
    <property type="entry name" value="START-like_dom_sf"/>
</dbReference>
<proteinExistence type="inferred from homology"/>
<dbReference type="CDD" id="cd07814">
    <property type="entry name" value="SRPBCC_CalC_Aha1-like"/>
    <property type="match status" value="1"/>
</dbReference>
<name>A0A5C8ULH5_9MICO</name>
<dbReference type="InterPro" id="IPR013538">
    <property type="entry name" value="ASHA1/2-like_C"/>
</dbReference>
<evidence type="ECO:0000313" key="3">
    <source>
        <dbReference type="EMBL" id="TXN29182.1"/>
    </source>
</evidence>
<evidence type="ECO:0000259" key="2">
    <source>
        <dbReference type="Pfam" id="PF08327"/>
    </source>
</evidence>
<dbReference type="RefSeq" id="WP_147784202.1">
    <property type="nucleotide sequence ID" value="NZ_VRMG01000009.1"/>
</dbReference>
<evidence type="ECO:0000256" key="1">
    <source>
        <dbReference type="ARBA" id="ARBA00006817"/>
    </source>
</evidence>
<dbReference type="SUPFAM" id="SSF55961">
    <property type="entry name" value="Bet v1-like"/>
    <property type="match status" value="1"/>
</dbReference>
<comment type="caution">
    <text evidence="3">The sequence shown here is derived from an EMBL/GenBank/DDBJ whole genome shotgun (WGS) entry which is preliminary data.</text>
</comment>